<gene>
    <name evidence="5" type="ORF">ACFQDI_01130</name>
</gene>
<keyword evidence="2 5" id="KW-0328">Glycosyltransferase</keyword>
<accession>A0ABW0KL52</accession>
<evidence type="ECO:0000259" key="4">
    <source>
        <dbReference type="Pfam" id="PF00535"/>
    </source>
</evidence>
<dbReference type="InterPro" id="IPR001173">
    <property type="entry name" value="Glyco_trans_2-like"/>
</dbReference>
<feature type="domain" description="Glycosyltransferase 2-like" evidence="4">
    <location>
        <begin position="16"/>
        <end position="141"/>
    </location>
</feature>
<organism evidence="5 6">
    <name type="scientific">Prosthecobacter fluviatilis</name>
    <dbReference type="NCBI Taxonomy" id="445931"/>
    <lineage>
        <taxon>Bacteria</taxon>
        <taxon>Pseudomonadati</taxon>
        <taxon>Verrucomicrobiota</taxon>
        <taxon>Verrucomicrobiia</taxon>
        <taxon>Verrucomicrobiales</taxon>
        <taxon>Verrucomicrobiaceae</taxon>
        <taxon>Prosthecobacter</taxon>
    </lineage>
</organism>
<protein>
    <submittedName>
        <fullName evidence="5">Glycosyltransferase family 2 protein</fullName>
        <ecNumber evidence="5">2.4.-.-</ecNumber>
    </submittedName>
</protein>
<keyword evidence="3 5" id="KW-0808">Transferase</keyword>
<proteinExistence type="inferred from homology"/>
<keyword evidence="6" id="KW-1185">Reference proteome</keyword>
<dbReference type="GO" id="GO:0016757">
    <property type="term" value="F:glycosyltransferase activity"/>
    <property type="evidence" value="ECO:0007669"/>
    <property type="project" value="UniProtKB-KW"/>
</dbReference>
<dbReference type="EMBL" id="JBHSMQ010000001">
    <property type="protein sequence ID" value="MFC5453441.1"/>
    <property type="molecule type" value="Genomic_DNA"/>
</dbReference>
<dbReference type="Pfam" id="PF00535">
    <property type="entry name" value="Glycos_transf_2"/>
    <property type="match status" value="1"/>
</dbReference>
<evidence type="ECO:0000313" key="5">
    <source>
        <dbReference type="EMBL" id="MFC5453441.1"/>
    </source>
</evidence>
<evidence type="ECO:0000256" key="1">
    <source>
        <dbReference type="ARBA" id="ARBA00006739"/>
    </source>
</evidence>
<evidence type="ECO:0000256" key="3">
    <source>
        <dbReference type="ARBA" id="ARBA00022679"/>
    </source>
</evidence>
<dbReference type="SUPFAM" id="SSF53448">
    <property type="entry name" value="Nucleotide-diphospho-sugar transferases"/>
    <property type="match status" value="1"/>
</dbReference>
<dbReference type="InterPro" id="IPR029044">
    <property type="entry name" value="Nucleotide-diphossugar_trans"/>
</dbReference>
<comment type="similarity">
    <text evidence="1">Belongs to the glycosyltransferase 2 family.</text>
</comment>
<dbReference type="PANTHER" id="PTHR43179:SF12">
    <property type="entry name" value="GALACTOFURANOSYLTRANSFERASE GLFT2"/>
    <property type="match status" value="1"/>
</dbReference>
<dbReference type="PANTHER" id="PTHR43179">
    <property type="entry name" value="RHAMNOSYLTRANSFERASE WBBL"/>
    <property type="match status" value="1"/>
</dbReference>
<evidence type="ECO:0000256" key="2">
    <source>
        <dbReference type="ARBA" id="ARBA00022676"/>
    </source>
</evidence>
<dbReference type="Gene3D" id="3.90.550.10">
    <property type="entry name" value="Spore Coat Polysaccharide Biosynthesis Protein SpsA, Chain A"/>
    <property type="match status" value="1"/>
</dbReference>
<name>A0ABW0KL52_9BACT</name>
<sequence length="302" mass="33629">MLTSPIAHGQHLVWLLVPVHNRRDITRRCLVHLDNLGVRGWTRVMVIDDGSNDGTCEMLARDFSWVLTLRGDGNLWWAGAIRLGMEAALAAGADCICWINDDSLPDQGSLEMLVKVSLEHKAVCGGVSRTSDGAFVYSGGLIKRRWPRHAAIAPSPKESPMAVEWLHGNMVAIPASVCAQIELPDCHWIKHNFADVDFTFRAHKAGIPVLLVPSATGVAERNDTASYWSWADPRLKSRAILQGFANPKVWWYAPSLVRFKIFHFGILGALDCGWLLCKAMAAIILKYLPIQKLTFTKQRIRD</sequence>
<evidence type="ECO:0000313" key="6">
    <source>
        <dbReference type="Proteomes" id="UP001596052"/>
    </source>
</evidence>
<dbReference type="Proteomes" id="UP001596052">
    <property type="component" value="Unassembled WGS sequence"/>
</dbReference>
<dbReference type="EC" id="2.4.-.-" evidence="5"/>
<dbReference type="RefSeq" id="WP_377162521.1">
    <property type="nucleotide sequence ID" value="NZ_JBHSMQ010000001.1"/>
</dbReference>
<reference evidence="6" key="1">
    <citation type="journal article" date="2019" name="Int. J. Syst. Evol. Microbiol.">
        <title>The Global Catalogue of Microorganisms (GCM) 10K type strain sequencing project: providing services to taxonomists for standard genome sequencing and annotation.</title>
        <authorList>
            <consortium name="The Broad Institute Genomics Platform"/>
            <consortium name="The Broad Institute Genome Sequencing Center for Infectious Disease"/>
            <person name="Wu L."/>
            <person name="Ma J."/>
        </authorList>
    </citation>
    <scope>NUCLEOTIDE SEQUENCE [LARGE SCALE GENOMIC DNA]</scope>
    <source>
        <strain evidence="6">CGMCC 4.1469</strain>
    </source>
</reference>
<comment type="caution">
    <text evidence="5">The sequence shown here is derived from an EMBL/GenBank/DDBJ whole genome shotgun (WGS) entry which is preliminary data.</text>
</comment>